<dbReference type="InterPro" id="IPR036864">
    <property type="entry name" value="Zn2-C6_fun-type_DNA-bd_sf"/>
</dbReference>
<evidence type="ECO:0000256" key="3">
    <source>
        <dbReference type="SAM" id="Phobius"/>
    </source>
</evidence>
<dbReference type="GO" id="GO:0000981">
    <property type="term" value="F:DNA-binding transcription factor activity, RNA polymerase II-specific"/>
    <property type="evidence" value="ECO:0007669"/>
    <property type="project" value="InterPro"/>
</dbReference>
<comment type="caution">
    <text evidence="5">The sequence shown here is derived from an EMBL/GenBank/DDBJ whole genome shotgun (WGS) entry which is preliminary data.</text>
</comment>
<dbReference type="PANTHER" id="PTHR38111">
    <property type="entry name" value="ZN(2)-C6 FUNGAL-TYPE DOMAIN-CONTAINING PROTEIN-RELATED"/>
    <property type="match status" value="1"/>
</dbReference>
<dbReference type="GO" id="GO:0008270">
    <property type="term" value="F:zinc ion binding"/>
    <property type="evidence" value="ECO:0007669"/>
    <property type="project" value="InterPro"/>
</dbReference>
<evidence type="ECO:0000256" key="2">
    <source>
        <dbReference type="SAM" id="MobiDB-lite"/>
    </source>
</evidence>
<feature type="region of interest" description="Disordered" evidence="2">
    <location>
        <begin position="56"/>
        <end position="78"/>
    </location>
</feature>
<keyword evidence="3" id="KW-1133">Transmembrane helix</keyword>
<name>A0AAE0MHA5_9PEZI</name>
<dbReference type="InterPro" id="IPR053178">
    <property type="entry name" value="Osmoadaptation_assoc"/>
</dbReference>
<dbReference type="SMART" id="SM00066">
    <property type="entry name" value="GAL4"/>
    <property type="match status" value="1"/>
</dbReference>
<organism evidence="5 6">
    <name type="scientific">Cercophora scortea</name>
    <dbReference type="NCBI Taxonomy" id="314031"/>
    <lineage>
        <taxon>Eukaryota</taxon>
        <taxon>Fungi</taxon>
        <taxon>Dikarya</taxon>
        <taxon>Ascomycota</taxon>
        <taxon>Pezizomycotina</taxon>
        <taxon>Sordariomycetes</taxon>
        <taxon>Sordariomycetidae</taxon>
        <taxon>Sordariales</taxon>
        <taxon>Lasiosphaeriaceae</taxon>
        <taxon>Cercophora</taxon>
    </lineage>
</organism>
<proteinExistence type="predicted"/>
<accession>A0AAE0MHA5</accession>
<reference evidence="5" key="2">
    <citation type="submission" date="2023-06" db="EMBL/GenBank/DDBJ databases">
        <authorList>
            <consortium name="Lawrence Berkeley National Laboratory"/>
            <person name="Haridas S."/>
            <person name="Hensen N."/>
            <person name="Bonometti L."/>
            <person name="Westerberg I."/>
            <person name="Brannstrom I.O."/>
            <person name="Guillou S."/>
            <person name="Cros-Aarteil S."/>
            <person name="Calhoun S."/>
            <person name="Kuo A."/>
            <person name="Mondo S."/>
            <person name="Pangilinan J."/>
            <person name="Riley R."/>
            <person name="Labutti K."/>
            <person name="Andreopoulos B."/>
            <person name="Lipzen A."/>
            <person name="Chen C."/>
            <person name="Yanf M."/>
            <person name="Daum C."/>
            <person name="Ng V."/>
            <person name="Clum A."/>
            <person name="Steindorff A."/>
            <person name="Ohm R."/>
            <person name="Martin F."/>
            <person name="Silar P."/>
            <person name="Natvig D."/>
            <person name="Lalanne C."/>
            <person name="Gautier V."/>
            <person name="Ament-Velasquez S.L."/>
            <person name="Kruys A."/>
            <person name="Hutchinson M.I."/>
            <person name="Powell A.J."/>
            <person name="Barry K."/>
            <person name="Miller A.N."/>
            <person name="Grigoriev I.V."/>
            <person name="Debuchy R."/>
            <person name="Gladieux P."/>
            <person name="Thoren M.H."/>
            <person name="Johannesson H."/>
        </authorList>
    </citation>
    <scope>NUCLEOTIDE SEQUENCE</scope>
    <source>
        <strain evidence="5">SMH4131-1</strain>
    </source>
</reference>
<evidence type="ECO:0000313" key="5">
    <source>
        <dbReference type="EMBL" id="KAK3332477.1"/>
    </source>
</evidence>
<sequence length="510" mass="57503">MVGVPGKYKGCNTCRARRVRCDNQRPSCRKCIDSSRVCGGYERPTTFIIGTIEDGGRCSSHPPRVVKSSKKGKAKKEDDRLELVPTEPLQPAWDDLISLSNFGKKHLVQIAALHTNLQAVVKDTDNDGGEGGGKFAFSSLPVYETPHVQPFQSEENFHLRSQALVHLSSSIDETQEEAMPTTENVCLFLYQHNFSVFFSNLPPWKDPTIQNDPIRRLGPEHFRTFPNHHFFVRVYRHSQITTALLNRTPSYLAEPQWITTPWELHPKSALDRLFDILVYLPNMLARADRVLAQDQTLARRLMAQDLLNNCLSLERQLDDWYASAGSAFWISEPDVANMGAQMPFADTFAFPDGAAATMFIYYWMALIVFYPYLERLCWIVLDPLLIEDAHGQGMMPHSHPQPQASIMALPSDPLKYGHVRELAANICRSLDFALAATVQPDLLAVPLFVVSEFYQHVGLGMDMHAAGDDMMGDGGVEVMWCEAFRERLRAKGRDILEVVGGKTWQDLASY</sequence>
<evidence type="ECO:0000313" key="6">
    <source>
        <dbReference type="Proteomes" id="UP001286456"/>
    </source>
</evidence>
<dbReference type="PANTHER" id="PTHR38111:SF9">
    <property type="entry name" value="ZN(2)-C6 FUNGAL-TYPE DOMAIN-CONTAINING PROTEIN"/>
    <property type="match status" value="1"/>
</dbReference>
<dbReference type="AlphaFoldDB" id="A0AAE0MHA5"/>
<keyword evidence="3" id="KW-0472">Membrane</keyword>
<feature type="domain" description="Zn(2)-C6 fungal-type" evidence="4">
    <location>
        <begin position="10"/>
        <end position="38"/>
    </location>
</feature>
<dbReference type="Proteomes" id="UP001286456">
    <property type="component" value="Unassembled WGS sequence"/>
</dbReference>
<keyword evidence="1" id="KW-0539">Nucleus</keyword>
<reference evidence="5" key="1">
    <citation type="journal article" date="2023" name="Mol. Phylogenet. Evol.">
        <title>Genome-scale phylogeny and comparative genomics of the fungal order Sordariales.</title>
        <authorList>
            <person name="Hensen N."/>
            <person name="Bonometti L."/>
            <person name="Westerberg I."/>
            <person name="Brannstrom I.O."/>
            <person name="Guillou S."/>
            <person name="Cros-Aarteil S."/>
            <person name="Calhoun S."/>
            <person name="Haridas S."/>
            <person name="Kuo A."/>
            <person name="Mondo S."/>
            <person name="Pangilinan J."/>
            <person name="Riley R."/>
            <person name="LaButti K."/>
            <person name="Andreopoulos B."/>
            <person name="Lipzen A."/>
            <person name="Chen C."/>
            <person name="Yan M."/>
            <person name="Daum C."/>
            <person name="Ng V."/>
            <person name="Clum A."/>
            <person name="Steindorff A."/>
            <person name="Ohm R.A."/>
            <person name="Martin F."/>
            <person name="Silar P."/>
            <person name="Natvig D.O."/>
            <person name="Lalanne C."/>
            <person name="Gautier V."/>
            <person name="Ament-Velasquez S.L."/>
            <person name="Kruys A."/>
            <person name="Hutchinson M.I."/>
            <person name="Powell A.J."/>
            <person name="Barry K."/>
            <person name="Miller A.N."/>
            <person name="Grigoriev I.V."/>
            <person name="Debuchy R."/>
            <person name="Gladieux P."/>
            <person name="Hiltunen Thoren M."/>
            <person name="Johannesson H."/>
        </authorList>
    </citation>
    <scope>NUCLEOTIDE SEQUENCE</scope>
    <source>
        <strain evidence="5">SMH4131-1</strain>
    </source>
</reference>
<dbReference type="EMBL" id="JAUEPO010000002">
    <property type="protein sequence ID" value="KAK3332477.1"/>
    <property type="molecule type" value="Genomic_DNA"/>
</dbReference>
<evidence type="ECO:0000256" key="1">
    <source>
        <dbReference type="ARBA" id="ARBA00023242"/>
    </source>
</evidence>
<keyword evidence="3" id="KW-0812">Transmembrane</keyword>
<dbReference type="InterPro" id="IPR001138">
    <property type="entry name" value="Zn2Cys6_DnaBD"/>
</dbReference>
<keyword evidence="6" id="KW-1185">Reference proteome</keyword>
<feature type="transmembrane region" description="Helical" evidence="3">
    <location>
        <begin position="353"/>
        <end position="373"/>
    </location>
</feature>
<dbReference type="PROSITE" id="PS50048">
    <property type="entry name" value="ZN2_CY6_FUNGAL_2"/>
    <property type="match status" value="1"/>
</dbReference>
<gene>
    <name evidence="5" type="ORF">B0T19DRAFT_457297</name>
</gene>
<protein>
    <recommendedName>
        <fullName evidence="4">Zn(2)-C6 fungal-type domain-containing protein</fullName>
    </recommendedName>
</protein>
<dbReference type="PROSITE" id="PS00463">
    <property type="entry name" value="ZN2_CY6_FUNGAL_1"/>
    <property type="match status" value="1"/>
</dbReference>
<evidence type="ECO:0000259" key="4">
    <source>
        <dbReference type="PROSITE" id="PS50048"/>
    </source>
</evidence>
<dbReference type="CDD" id="cd00067">
    <property type="entry name" value="GAL4"/>
    <property type="match status" value="1"/>
</dbReference>
<dbReference type="SUPFAM" id="SSF57701">
    <property type="entry name" value="Zn2/Cys6 DNA-binding domain"/>
    <property type="match status" value="1"/>
</dbReference>
<dbReference type="Pfam" id="PF00172">
    <property type="entry name" value="Zn_clus"/>
    <property type="match status" value="1"/>
</dbReference>
<dbReference type="Gene3D" id="4.10.240.10">
    <property type="entry name" value="Zn(2)-C6 fungal-type DNA-binding domain"/>
    <property type="match status" value="1"/>
</dbReference>